<evidence type="ECO:0000313" key="2">
    <source>
        <dbReference type="EMBL" id="REG05418.1"/>
    </source>
</evidence>
<dbReference type="RefSeq" id="WP_116226085.1">
    <property type="nucleotide sequence ID" value="NZ_AP018437.1"/>
</dbReference>
<dbReference type="InterPro" id="IPR008254">
    <property type="entry name" value="Flavodoxin/NO_synth"/>
</dbReference>
<dbReference type="InterPro" id="IPR052200">
    <property type="entry name" value="Protoporphyrinogen_IX_DH"/>
</dbReference>
<dbReference type="SUPFAM" id="SSF52218">
    <property type="entry name" value="Flavoproteins"/>
    <property type="match status" value="1"/>
</dbReference>
<dbReference type="PANTHER" id="PTHR38030:SF2">
    <property type="entry name" value="PROTOPORPHYRINOGEN IX DEHYDROGENASE [QUINONE]"/>
    <property type="match status" value="1"/>
</dbReference>
<sequence>MTNKVLVAYASKYGSTQEVAEAIAKIMREKGLDVNLQQASQVRSLEEYSAVVLGAPLYLYRWHKYAIRFLNRHEKVLKSMPAAVFAVGPSFNGDEKEWLETRDQFRKELAKFPWFKPIESEVMGGKFDPANLSFPIKYFLKDLPAADLRDWDAIAAWAAEVADKLQDR</sequence>
<evidence type="ECO:0000313" key="3">
    <source>
        <dbReference type="Proteomes" id="UP000256388"/>
    </source>
</evidence>
<keyword evidence="3" id="KW-1185">Reference proteome</keyword>
<dbReference type="Pfam" id="PF12724">
    <property type="entry name" value="Flavodoxin_5"/>
    <property type="match status" value="1"/>
</dbReference>
<dbReference type="InterPro" id="IPR029039">
    <property type="entry name" value="Flavoprotein-like_sf"/>
</dbReference>
<gene>
    <name evidence="2" type="ORF">DFR64_2819</name>
</gene>
<dbReference type="InterPro" id="IPR026816">
    <property type="entry name" value="Flavodoxin_dom"/>
</dbReference>
<dbReference type="PROSITE" id="PS50902">
    <property type="entry name" value="FLAVODOXIN_LIKE"/>
    <property type="match status" value="1"/>
</dbReference>
<dbReference type="EMBL" id="QUMS01000005">
    <property type="protein sequence ID" value="REG05418.1"/>
    <property type="molecule type" value="Genomic_DNA"/>
</dbReference>
<proteinExistence type="predicted"/>
<comment type="caution">
    <text evidence="2">The sequence shown here is derived from an EMBL/GenBank/DDBJ whole genome shotgun (WGS) entry which is preliminary data.</text>
</comment>
<dbReference type="Gene3D" id="3.40.50.360">
    <property type="match status" value="1"/>
</dbReference>
<dbReference type="Proteomes" id="UP000256388">
    <property type="component" value="Unassembled WGS sequence"/>
</dbReference>
<evidence type="ECO:0000259" key="1">
    <source>
        <dbReference type="PROSITE" id="PS50902"/>
    </source>
</evidence>
<dbReference type="GO" id="GO:0006783">
    <property type="term" value="P:heme biosynthetic process"/>
    <property type="evidence" value="ECO:0007669"/>
    <property type="project" value="TreeGrafter"/>
</dbReference>
<protein>
    <submittedName>
        <fullName evidence="2">Menaquinone-dependent protoporphyrinogen oxidase</fullName>
    </submittedName>
</protein>
<dbReference type="CDD" id="cd00133">
    <property type="entry name" value="PTS_IIB"/>
    <property type="match status" value="1"/>
</dbReference>
<dbReference type="OrthoDB" id="9795729at2"/>
<accession>A0A347ZWJ5</accession>
<dbReference type="GO" id="GO:0070819">
    <property type="term" value="F:menaquinone-dependent protoporphyrinogen oxidase activity"/>
    <property type="evidence" value="ECO:0007669"/>
    <property type="project" value="TreeGrafter"/>
</dbReference>
<reference evidence="2 3" key="1">
    <citation type="submission" date="2018-08" db="EMBL/GenBank/DDBJ databases">
        <title>Genomic Encyclopedia of Type Strains, Phase IV (KMG-IV): sequencing the most valuable type-strain genomes for metagenomic binning, comparative biology and taxonomic classification.</title>
        <authorList>
            <person name="Goeker M."/>
        </authorList>
    </citation>
    <scope>NUCLEOTIDE SEQUENCE [LARGE SCALE GENOMIC DNA]</scope>
    <source>
        <strain evidence="2 3">DSM 23923</strain>
    </source>
</reference>
<name>A0A347ZWJ5_9CHLR</name>
<dbReference type="GO" id="GO:0010181">
    <property type="term" value="F:FMN binding"/>
    <property type="evidence" value="ECO:0007669"/>
    <property type="project" value="InterPro"/>
</dbReference>
<organism evidence="2 3">
    <name type="scientific">Pelolinea submarina</name>
    <dbReference type="NCBI Taxonomy" id="913107"/>
    <lineage>
        <taxon>Bacteria</taxon>
        <taxon>Bacillati</taxon>
        <taxon>Chloroflexota</taxon>
        <taxon>Anaerolineae</taxon>
        <taxon>Anaerolineales</taxon>
        <taxon>Anaerolineaceae</taxon>
        <taxon>Pelolinea</taxon>
    </lineage>
</organism>
<feature type="domain" description="Flavodoxin-like" evidence="1">
    <location>
        <begin position="5"/>
        <end position="162"/>
    </location>
</feature>
<dbReference type="AlphaFoldDB" id="A0A347ZWJ5"/>
<dbReference type="PANTHER" id="PTHR38030">
    <property type="entry name" value="PROTOPORPHYRINOGEN IX DEHYDROGENASE [MENAQUINONE]"/>
    <property type="match status" value="1"/>
</dbReference>